<dbReference type="STRING" id="332977.SAMN05421740_102357"/>
<dbReference type="Gene3D" id="3.90.550.10">
    <property type="entry name" value="Spore Coat Polysaccharide Biosynthesis Protein SpsA, Chain A"/>
    <property type="match status" value="1"/>
</dbReference>
<dbReference type="Proteomes" id="UP000198916">
    <property type="component" value="Unassembled WGS sequence"/>
</dbReference>
<evidence type="ECO:0000313" key="4">
    <source>
        <dbReference type="Proteomes" id="UP000198916"/>
    </source>
</evidence>
<dbReference type="SUPFAM" id="SSF53448">
    <property type="entry name" value="Nucleotide-diphospho-sugar transferases"/>
    <property type="match status" value="1"/>
</dbReference>
<evidence type="ECO:0000259" key="2">
    <source>
        <dbReference type="Pfam" id="PF02709"/>
    </source>
</evidence>
<dbReference type="InterPro" id="IPR029044">
    <property type="entry name" value="Nucleotide-diphossugar_trans"/>
</dbReference>
<dbReference type="InterPro" id="IPR027791">
    <property type="entry name" value="Galactosyl_T_C"/>
</dbReference>
<protein>
    <submittedName>
        <fullName evidence="3">Glycosyl transferase family 2</fullName>
    </submittedName>
</protein>
<organism evidence="3 4">
    <name type="scientific">Parapedobacter koreensis</name>
    <dbReference type="NCBI Taxonomy" id="332977"/>
    <lineage>
        <taxon>Bacteria</taxon>
        <taxon>Pseudomonadati</taxon>
        <taxon>Bacteroidota</taxon>
        <taxon>Sphingobacteriia</taxon>
        <taxon>Sphingobacteriales</taxon>
        <taxon>Sphingobacteriaceae</taxon>
        <taxon>Parapedobacter</taxon>
    </lineage>
</organism>
<dbReference type="RefSeq" id="WP_090603506.1">
    <property type="nucleotide sequence ID" value="NZ_FNZR01000002.1"/>
</dbReference>
<evidence type="ECO:0000256" key="1">
    <source>
        <dbReference type="ARBA" id="ARBA00022679"/>
    </source>
</evidence>
<dbReference type="OrthoDB" id="6717394at2"/>
<keyword evidence="4" id="KW-1185">Reference proteome</keyword>
<reference evidence="4" key="1">
    <citation type="submission" date="2016-10" db="EMBL/GenBank/DDBJ databases">
        <authorList>
            <person name="Varghese N."/>
            <person name="Submissions S."/>
        </authorList>
    </citation>
    <scope>NUCLEOTIDE SEQUENCE [LARGE SCALE GENOMIC DNA]</scope>
    <source>
        <strain evidence="4">Jip14</strain>
    </source>
</reference>
<feature type="domain" description="Galactosyltransferase C-terminal" evidence="2">
    <location>
        <begin position="135"/>
        <end position="179"/>
    </location>
</feature>
<dbReference type="CDD" id="cd00761">
    <property type="entry name" value="Glyco_tranf_GTA_type"/>
    <property type="match status" value="1"/>
</dbReference>
<dbReference type="PANTHER" id="PTHR22916">
    <property type="entry name" value="GLYCOSYLTRANSFERASE"/>
    <property type="match status" value="1"/>
</dbReference>
<evidence type="ECO:0000313" key="3">
    <source>
        <dbReference type="EMBL" id="SEK65671.1"/>
    </source>
</evidence>
<gene>
    <name evidence="3" type="ORF">SAMN05421740_102357</name>
</gene>
<dbReference type="AlphaFoldDB" id="A0A1H7IT63"/>
<keyword evidence="1 3" id="KW-0808">Transferase</keyword>
<dbReference type="GO" id="GO:0016758">
    <property type="term" value="F:hexosyltransferase activity"/>
    <property type="evidence" value="ECO:0007669"/>
    <property type="project" value="UniProtKB-ARBA"/>
</dbReference>
<name>A0A1H7IT63_9SPHI</name>
<sequence length="352" mass="41081">MKKDHLKISFCTVSMNRLDHLKATMARNIEDNISYPNLEFVLLNYNSSDDIDRWVLDNLSQYLDSAILKYYKTTASEHFKRSHSRNMAFKLASGDILCNVDADNFLGSEFAFFINETFQSNENIFMVPVFTKRDFMGRVCIRKEDFESMNGFDESMQGYGFEDLELYGRLKAEGFVQFEYDDPSYLNFISHSHIDRFNNDYIGKNLDSILISYIHPNETKAVYLFKDSNYEEVHLLDDESVDSDGLIEFKSAPTFGKWVVDGKGIHLENKKEGKRILGFCEHVAVFHCDQDRQIYYMVDDQALNHSLILIKTEVENRKKYERHKKGEKLDIQINPQGFGLGDANRIHSRKIY</sequence>
<accession>A0A1H7IT63</accession>
<proteinExistence type="predicted"/>
<dbReference type="EMBL" id="FNZR01000002">
    <property type="protein sequence ID" value="SEK65671.1"/>
    <property type="molecule type" value="Genomic_DNA"/>
</dbReference>
<dbReference type="Pfam" id="PF02709">
    <property type="entry name" value="Glyco_transf_7C"/>
    <property type="match status" value="1"/>
</dbReference>